<proteinExistence type="predicted"/>
<dbReference type="EMBL" id="RCHU02000014">
    <property type="protein sequence ID" value="KAL3571542.1"/>
    <property type="molecule type" value="Genomic_DNA"/>
</dbReference>
<name>A0ACC4AZ65_POPAL</name>
<gene>
    <name evidence="1" type="ORF">D5086_025446</name>
</gene>
<comment type="caution">
    <text evidence="1">The sequence shown here is derived from an EMBL/GenBank/DDBJ whole genome shotgun (WGS) entry which is preliminary data.</text>
</comment>
<sequence length="73" mass="8320">MLHQISVNGSEAKGSVEAKLWPVRIGVEFTWNINDRLLQSEVDSREVASVLSKDTEETTWFRYNGAINELIKI</sequence>
<dbReference type="Proteomes" id="UP000309997">
    <property type="component" value="Unassembled WGS sequence"/>
</dbReference>
<protein>
    <submittedName>
        <fullName evidence="1">Uncharacterized protein</fullName>
    </submittedName>
</protein>
<reference evidence="1 2" key="1">
    <citation type="journal article" date="2024" name="Plant Biotechnol. J.">
        <title>Genome and CRISPR/Cas9 system of a widespread forest tree (Populus alba) in the world.</title>
        <authorList>
            <person name="Liu Y.J."/>
            <person name="Jiang P.F."/>
            <person name="Han X.M."/>
            <person name="Li X.Y."/>
            <person name="Wang H.M."/>
            <person name="Wang Y.J."/>
            <person name="Wang X.X."/>
            <person name="Zeng Q.Y."/>
        </authorList>
    </citation>
    <scope>NUCLEOTIDE SEQUENCE [LARGE SCALE GENOMIC DNA]</scope>
    <source>
        <strain evidence="2">cv. PAL-ZL1</strain>
    </source>
</reference>
<evidence type="ECO:0000313" key="2">
    <source>
        <dbReference type="Proteomes" id="UP000309997"/>
    </source>
</evidence>
<evidence type="ECO:0000313" key="1">
    <source>
        <dbReference type="EMBL" id="KAL3571542.1"/>
    </source>
</evidence>
<keyword evidence="2" id="KW-1185">Reference proteome</keyword>
<organism evidence="1 2">
    <name type="scientific">Populus alba</name>
    <name type="common">White poplar</name>
    <dbReference type="NCBI Taxonomy" id="43335"/>
    <lineage>
        <taxon>Eukaryota</taxon>
        <taxon>Viridiplantae</taxon>
        <taxon>Streptophyta</taxon>
        <taxon>Embryophyta</taxon>
        <taxon>Tracheophyta</taxon>
        <taxon>Spermatophyta</taxon>
        <taxon>Magnoliopsida</taxon>
        <taxon>eudicotyledons</taxon>
        <taxon>Gunneridae</taxon>
        <taxon>Pentapetalae</taxon>
        <taxon>rosids</taxon>
        <taxon>fabids</taxon>
        <taxon>Malpighiales</taxon>
        <taxon>Salicaceae</taxon>
        <taxon>Saliceae</taxon>
        <taxon>Populus</taxon>
    </lineage>
</organism>
<accession>A0ACC4AZ65</accession>